<evidence type="ECO:0000259" key="1">
    <source>
        <dbReference type="Pfam" id="PF05899"/>
    </source>
</evidence>
<dbReference type="OrthoDB" id="9799053at2"/>
<dbReference type="Gene3D" id="2.60.120.10">
    <property type="entry name" value="Jelly Rolls"/>
    <property type="match status" value="1"/>
</dbReference>
<evidence type="ECO:0000313" key="2">
    <source>
        <dbReference type="EMBL" id="TFZ05635.1"/>
    </source>
</evidence>
<name>A0A4Z0C6E6_9BURK</name>
<dbReference type="RefSeq" id="WP_135261717.1">
    <property type="nucleotide sequence ID" value="NZ_SMLM01000001.1"/>
</dbReference>
<evidence type="ECO:0000313" key="3">
    <source>
        <dbReference type="Proteomes" id="UP000298180"/>
    </source>
</evidence>
<dbReference type="InterPro" id="IPR014710">
    <property type="entry name" value="RmlC-like_jellyroll"/>
</dbReference>
<dbReference type="PANTHER" id="PTHR40943:SF1">
    <property type="entry name" value="CYTOPLASMIC PROTEIN"/>
    <property type="match status" value="1"/>
</dbReference>
<dbReference type="PANTHER" id="PTHR40943">
    <property type="entry name" value="CYTOPLASMIC PROTEIN-RELATED"/>
    <property type="match status" value="1"/>
</dbReference>
<keyword evidence="3" id="KW-1185">Reference proteome</keyword>
<reference evidence="2 3" key="1">
    <citation type="submission" date="2019-03" db="EMBL/GenBank/DDBJ databases">
        <title>Ramlibacter henchirensis DSM 14656, whole genome shotgun sequence.</title>
        <authorList>
            <person name="Zhang X."/>
            <person name="Feng G."/>
            <person name="Zhu H."/>
        </authorList>
    </citation>
    <scope>NUCLEOTIDE SEQUENCE [LARGE SCALE GENOMIC DNA]</scope>
    <source>
        <strain evidence="2 3">DSM 14656</strain>
    </source>
</reference>
<feature type="domain" description="(S)-ureidoglycine aminohydrolase cupin" evidence="1">
    <location>
        <begin position="40"/>
        <end position="112"/>
    </location>
</feature>
<accession>A0A4Z0C6E6</accession>
<dbReference type="Proteomes" id="UP000298180">
    <property type="component" value="Unassembled WGS sequence"/>
</dbReference>
<dbReference type="AlphaFoldDB" id="A0A4Z0C6E6"/>
<dbReference type="InterPro" id="IPR011051">
    <property type="entry name" value="RmlC_Cupin_sf"/>
</dbReference>
<dbReference type="SUPFAM" id="SSF51182">
    <property type="entry name" value="RmlC-like cupins"/>
    <property type="match status" value="1"/>
</dbReference>
<sequence>MSNLTFFKFDDLGPGRESAPLPERLLAGDPRFTNWDVEQSPDGKVRTGVWQTTPGTIRSIKGGVWEFCYILSGVSELIEDGKQPIRVKAGDAFVMNPDYIGKWRCIETTRKIWIMYGAQ</sequence>
<gene>
    <name evidence="2" type="ORF">EZ313_02940</name>
</gene>
<organism evidence="2 3">
    <name type="scientific">Ramlibacter henchirensis</name>
    <dbReference type="NCBI Taxonomy" id="204072"/>
    <lineage>
        <taxon>Bacteria</taxon>
        <taxon>Pseudomonadati</taxon>
        <taxon>Pseudomonadota</taxon>
        <taxon>Betaproteobacteria</taxon>
        <taxon>Burkholderiales</taxon>
        <taxon>Comamonadaceae</taxon>
        <taxon>Ramlibacter</taxon>
    </lineage>
</organism>
<protein>
    <submittedName>
        <fullName evidence="2">Cupin domain-containing protein</fullName>
    </submittedName>
</protein>
<dbReference type="EMBL" id="SMLM01000001">
    <property type="protein sequence ID" value="TFZ05635.1"/>
    <property type="molecule type" value="Genomic_DNA"/>
</dbReference>
<proteinExistence type="predicted"/>
<dbReference type="Pfam" id="PF05899">
    <property type="entry name" value="Cupin_3"/>
    <property type="match status" value="1"/>
</dbReference>
<comment type="caution">
    <text evidence="2">The sequence shown here is derived from an EMBL/GenBank/DDBJ whole genome shotgun (WGS) entry which is preliminary data.</text>
</comment>
<dbReference type="InterPro" id="IPR008579">
    <property type="entry name" value="UGlyAH_Cupin_dom"/>
</dbReference>